<name>A3IS52_9CHRO</name>
<dbReference type="Proteomes" id="UP000003781">
    <property type="component" value="Unassembled WGS sequence"/>
</dbReference>
<dbReference type="RefSeq" id="WP_008276209.1">
    <property type="nucleotide sequence ID" value="NZ_AAXW01000021.1"/>
</dbReference>
<reference evidence="2 3" key="1">
    <citation type="submission" date="2007-03" db="EMBL/GenBank/DDBJ databases">
        <authorList>
            <person name="Stal L."/>
            <person name="Ferriera S."/>
            <person name="Johnson J."/>
            <person name="Kravitz S."/>
            <person name="Beeson K."/>
            <person name="Sutton G."/>
            <person name="Rogers Y.-H."/>
            <person name="Friedman R."/>
            <person name="Frazier M."/>
            <person name="Venter J.C."/>
        </authorList>
    </citation>
    <scope>NUCLEOTIDE SEQUENCE [LARGE SCALE GENOMIC DNA]</scope>
    <source>
        <strain evidence="2 3">CCY0110</strain>
    </source>
</reference>
<evidence type="ECO:0000313" key="2">
    <source>
        <dbReference type="EMBL" id="EAZ90730.1"/>
    </source>
</evidence>
<dbReference type="AlphaFoldDB" id="A3IS52"/>
<comment type="caution">
    <text evidence="2">The sequence shown here is derived from an EMBL/GenBank/DDBJ whole genome shotgun (WGS) entry which is preliminary data.</text>
</comment>
<keyword evidence="3" id="KW-1185">Reference proteome</keyword>
<evidence type="ECO:0000313" key="3">
    <source>
        <dbReference type="Proteomes" id="UP000003781"/>
    </source>
</evidence>
<sequence length="145" mass="15923">MTLIQLSKRVFYIAANLATISSLLICVLILSCDVAFIIATPIINGIDAMIGIEQPSESLWQVICSQNYLPPLEGLDLFMGVVEDKVVSDMLHIRGISNVSLAISGEIFFVTKGCFHLLLAALCWASIGLYGFGFIWLVDRFDHSP</sequence>
<feature type="transmembrane region" description="Helical" evidence="1">
    <location>
        <begin position="117"/>
        <end position="138"/>
    </location>
</feature>
<keyword evidence="1" id="KW-1133">Transmembrane helix</keyword>
<evidence type="ECO:0000256" key="1">
    <source>
        <dbReference type="SAM" id="Phobius"/>
    </source>
</evidence>
<feature type="transmembrane region" description="Helical" evidence="1">
    <location>
        <begin position="12"/>
        <end position="39"/>
    </location>
</feature>
<protein>
    <submittedName>
        <fullName evidence="2">Uncharacterized protein</fullName>
    </submittedName>
</protein>
<keyword evidence="1" id="KW-0472">Membrane</keyword>
<accession>A3IS52</accession>
<dbReference type="EMBL" id="AAXW01000021">
    <property type="protein sequence ID" value="EAZ90730.1"/>
    <property type="molecule type" value="Genomic_DNA"/>
</dbReference>
<keyword evidence="1" id="KW-0812">Transmembrane</keyword>
<proteinExistence type="predicted"/>
<gene>
    <name evidence="2" type="ORF">CY0110_32320</name>
</gene>
<organism evidence="2 3">
    <name type="scientific">Crocosphaera chwakensis CCY0110</name>
    <dbReference type="NCBI Taxonomy" id="391612"/>
    <lineage>
        <taxon>Bacteria</taxon>
        <taxon>Bacillati</taxon>
        <taxon>Cyanobacteriota</taxon>
        <taxon>Cyanophyceae</taxon>
        <taxon>Oscillatoriophycideae</taxon>
        <taxon>Chroococcales</taxon>
        <taxon>Aphanothecaceae</taxon>
        <taxon>Crocosphaera</taxon>
        <taxon>Crocosphaera chwakensis</taxon>
    </lineage>
</organism>